<evidence type="ECO:0000313" key="3">
    <source>
        <dbReference type="Proteomes" id="UP000184050"/>
    </source>
</evidence>
<dbReference type="AlphaFoldDB" id="A0A1M6LTC7"/>
<dbReference type="SUPFAM" id="SSF88723">
    <property type="entry name" value="PIN domain-like"/>
    <property type="match status" value="1"/>
</dbReference>
<organism evidence="2 3">
    <name type="scientific">Tangfeifania diversioriginum</name>
    <dbReference type="NCBI Taxonomy" id="1168035"/>
    <lineage>
        <taxon>Bacteria</taxon>
        <taxon>Pseudomonadati</taxon>
        <taxon>Bacteroidota</taxon>
        <taxon>Bacteroidia</taxon>
        <taxon>Marinilabiliales</taxon>
        <taxon>Prolixibacteraceae</taxon>
        <taxon>Tangfeifania</taxon>
    </lineage>
</organism>
<dbReference type="Pfam" id="PF13470">
    <property type="entry name" value="PIN_3"/>
    <property type="match status" value="1"/>
</dbReference>
<keyword evidence="3" id="KW-1185">Reference proteome</keyword>
<dbReference type="RefSeq" id="WP_073171852.1">
    <property type="nucleotide sequence ID" value="NZ_FQZE01000028.1"/>
</dbReference>
<dbReference type="Proteomes" id="UP000184050">
    <property type="component" value="Unassembled WGS sequence"/>
</dbReference>
<dbReference type="STRING" id="1168035.SAMN05444280_12825"/>
<protein>
    <recommendedName>
        <fullName evidence="1">PIN domain-containing protein</fullName>
    </recommendedName>
</protein>
<dbReference type="PANTHER" id="PTHR34610">
    <property type="entry name" value="SSL7007 PROTEIN"/>
    <property type="match status" value="1"/>
</dbReference>
<evidence type="ECO:0000259" key="1">
    <source>
        <dbReference type="SMART" id="SM00670"/>
    </source>
</evidence>
<feature type="domain" description="PIN" evidence="1">
    <location>
        <begin position="6"/>
        <end position="118"/>
    </location>
</feature>
<evidence type="ECO:0000313" key="2">
    <source>
        <dbReference type="EMBL" id="SHJ74459.1"/>
    </source>
</evidence>
<sequence length="140" mass="16031">MADKSIKIIVDSNVWISFLIGGSLQGLQIHINSNLISIVTCEEQLHELREVFNKPKIRKYFSKEQILDFFELLDEASEKVTLQTKVKICRDSKDDYLIALAIDSQADYLLTGDYDLLDLVKIQNTNVVKYSEFNSIVNSI</sequence>
<dbReference type="EMBL" id="FQZE01000028">
    <property type="protein sequence ID" value="SHJ74459.1"/>
    <property type="molecule type" value="Genomic_DNA"/>
</dbReference>
<dbReference type="NCBIfam" id="TIGR00305">
    <property type="entry name" value="putative toxin-antitoxin system toxin component, PIN family"/>
    <property type="match status" value="1"/>
</dbReference>
<dbReference type="InterPro" id="IPR002716">
    <property type="entry name" value="PIN_dom"/>
</dbReference>
<dbReference type="SMART" id="SM00670">
    <property type="entry name" value="PINc"/>
    <property type="match status" value="1"/>
</dbReference>
<dbReference type="InterPro" id="IPR002850">
    <property type="entry name" value="PIN_toxin-like"/>
</dbReference>
<dbReference type="InterPro" id="IPR029060">
    <property type="entry name" value="PIN-like_dom_sf"/>
</dbReference>
<dbReference type="PANTHER" id="PTHR34610:SF3">
    <property type="entry name" value="SSL7007 PROTEIN"/>
    <property type="match status" value="1"/>
</dbReference>
<gene>
    <name evidence="2" type="ORF">SAMN05444280_12825</name>
</gene>
<accession>A0A1M6LTC7</accession>
<name>A0A1M6LTC7_9BACT</name>
<proteinExistence type="predicted"/>
<reference evidence="2 3" key="1">
    <citation type="submission" date="2016-11" db="EMBL/GenBank/DDBJ databases">
        <authorList>
            <person name="Jaros S."/>
            <person name="Januszkiewicz K."/>
            <person name="Wedrychowicz H."/>
        </authorList>
    </citation>
    <scope>NUCLEOTIDE SEQUENCE [LARGE SCALE GENOMIC DNA]</scope>
    <source>
        <strain evidence="2 3">DSM 27063</strain>
    </source>
</reference>